<gene>
    <name evidence="2" type="ORF">EVG20_g5726</name>
</gene>
<feature type="compositionally biased region" description="Polar residues" evidence="1">
    <location>
        <begin position="865"/>
        <end position="877"/>
    </location>
</feature>
<feature type="region of interest" description="Disordered" evidence="1">
    <location>
        <begin position="861"/>
        <end position="921"/>
    </location>
</feature>
<dbReference type="EMBL" id="SEOQ01000351">
    <property type="protein sequence ID" value="TFY65052.1"/>
    <property type="molecule type" value="Genomic_DNA"/>
</dbReference>
<organism evidence="2 3">
    <name type="scientific">Dentipellis fragilis</name>
    <dbReference type="NCBI Taxonomy" id="205917"/>
    <lineage>
        <taxon>Eukaryota</taxon>
        <taxon>Fungi</taxon>
        <taxon>Dikarya</taxon>
        <taxon>Basidiomycota</taxon>
        <taxon>Agaricomycotina</taxon>
        <taxon>Agaricomycetes</taxon>
        <taxon>Russulales</taxon>
        <taxon>Hericiaceae</taxon>
        <taxon>Dentipellis</taxon>
    </lineage>
</organism>
<sequence length="949" mass="102084">MLSGQSSPTSPLFSDHSQAHPTPPFNSVREARRRLRDSFLTSNTGSSSSIYPLDTSTVSGTTDSLPSPRSLVDSFQDNRVSSVDPDDPDGEYDGFDADDVSYRLRLLVNNNYFLPPAHSKPSPLDLAPQNSLTPKKSAKSSAPTFLDLFRVGKSKSKPGTPDANAQSTEDRLPVLRTTSDSTTASGWVTRPHARSLPHTPMSPHIRAQDRAGRVAVVREKMDDLIVAAKQAEHDIKFRAEGRKAVQNAQLDKPDTLDDVIDPTDAVDLPPPSADSPFAVQASAVYGLGIEQSVGAAILADRLPPSSPGIWSLDTDEETWRRALLHEAVGHSLNSSPAPSSRLAATPVAHTSGSSPSARSRRPTVAVTPGVKRNLGQHIMRPESLEQELPSSDQTAREGKAASHPPLPAEPQQSMPRNRKLSSTQSNTFPRRAETPAAHPHALAPAPRKPFLNDARFPGPKPIPRFSTEQTSEGSHSFSSSHIHAMRKTMSSPVLRDMYEVGAHGRGGLTMTPPPARGIPRMASSGFVAGHRRPSQPLHRPADSLTSGSHYSMEEQDEQEHTAYGTPPQSDGGALSRSSMTASLPSRPSVSSYSQPSPTASAFHDALVEGYDGSHTVHHSSSYETIGVQPTPASSRRFHDAMSPPPRVSSSLETMPLYPPSRPPVSRSQLSMSSRPSDDSSELGDSNYVSAAEPMQIIAPEPATPPFPSCSPTPPFLLAERRGRSPALLQLPTSSVSPGIHSAPPPASPIAFFDHIQMQHSAMDELETSDESESEESESEDSGSGRGEEEDASTLYLDAPSRPVSHVTTATPSPRPSFMRLGNHSTPHVSSTSLNESLASNEAYERLRPIANVPPKVTYFKKSKGEQSVSNYGLSSHLSEPESPQDGKAQGSSSRPGGQRPATADAETSRRELGERDESLRRLDGLLIQHMEAERDTLSRITKTARAART</sequence>
<feature type="compositionally biased region" description="Low complexity" evidence="1">
    <location>
        <begin position="582"/>
        <end position="599"/>
    </location>
</feature>
<feature type="region of interest" description="Disordered" evidence="1">
    <location>
        <begin position="612"/>
        <end position="685"/>
    </location>
</feature>
<accession>A0A4Y9YS81</accession>
<comment type="caution">
    <text evidence="2">The sequence shown here is derived from an EMBL/GenBank/DDBJ whole genome shotgun (WGS) entry which is preliminary data.</text>
</comment>
<feature type="compositionally biased region" description="Low complexity" evidence="1">
    <location>
        <begin position="38"/>
        <end position="49"/>
    </location>
</feature>
<name>A0A4Y9YS81_9AGAM</name>
<feature type="compositionally biased region" description="Polar residues" evidence="1">
    <location>
        <begin position="54"/>
        <end position="81"/>
    </location>
</feature>
<evidence type="ECO:0000313" key="3">
    <source>
        <dbReference type="Proteomes" id="UP000298327"/>
    </source>
</evidence>
<dbReference type="OrthoDB" id="3261862at2759"/>
<feature type="compositionally biased region" description="Polar residues" evidence="1">
    <location>
        <begin position="822"/>
        <end position="834"/>
    </location>
</feature>
<feature type="region of interest" description="Disordered" evidence="1">
    <location>
        <begin position="330"/>
        <end position="484"/>
    </location>
</feature>
<feature type="compositionally biased region" description="Polar residues" evidence="1">
    <location>
        <begin position="1"/>
        <end position="20"/>
    </location>
</feature>
<feature type="compositionally biased region" description="Low complexity" evidence="1">
    <location>
        <begin position="471"/>
        <end position="482"/>
    </location>
</feature>
<feature type="compositionally biased region" description="Low complexity" evidence="1">
    <location>
        <begin position="665"/>
        <end position="674"/>
    </location>
</feature>
<feature type="compositionally biased region" description="Polar residues" evidence="1">
    <location>
        <begin position="410"/>
        <end position="428"/>
    </location>
</feature>
<feature type="region of interest" description="Disordered" evidence="1">
    <location>
        <begin position="761"/>
        <end position="834"/>
    </location>
</feature>
<feature type="region of interest" description="Disordered" evidence="1">
    <location>
        <begin position="930"/>
        <end position="949"/>
    </location>
</feature>
<feature type="region of interest" description="Disordered" evidence="1">
    <location>
        <begin position="508"/>
        <end position="599"/>
    </location>
</feature>
<evidence type="ECO:0000313" key="2">
    <source>
        <dbReference type="EMBL" id="TFY65052.1"/>
    </source>
</evidence>
<keyword evidence="3" id="KW-1185">Reference proteome</keyword>
<feature type="region of interest" description="Disordered" evidence="1">
    <location>
        <begin position="117"/>
        <end position="143"/>
    </location>
</feature>
<feature type="compositionally biased region" description="Acidic residues" evidence="1">
    <location>
        <begin position="84"/>
        <end position="96"/>
    </location>
</feature>
<dbReference type="Proteomes" id="UP000298327">
    <property type="component" value="Unassembled WGS sequence"/>
</dbReference>
<feature type="compositionally biased region" description="Basic and acidic residues" evidence="1">
    <location>
        <begin position="906"/>
        <end position="921"/>
    </location>
</feature>
<feature type="region of interest" description="Disordered" evidence="1">
    <location>
        <begin position="1"/>
        <end position="96"/>
    </location>
</feature>
<proteinExistence type="predicted"/>
<feature type="compositionally biased region" description="Acidic residues" evidence="1">
    <location>
        <begin position="763"/>
        <end position="780"/>
    </location>
</feature>
<protein>
    <submittedName>
        <fullName evidence="2">Uncharacterized protein</fullName>
    </submittedName>
</protein>
<evidence type="ECO:0000256" key="1">
    <source>
        <dbReference type="SAM" id="MobiDB-lite"/>
    </source>
</evidence>
<feature type="compositionally biased region" description="Low complexity" evidence="1">
    <location>
        <begin position="435"/>
        <end position="445"/>
    </location>
</feature>
<dbReference type="AlphaFoldDB" id="A0A4Y9YS81"/>
<feature type="region of interest" description="Disordered" evidence="1">
    <location>
        <begin position="181"/>
        <end position="209"/>
    </location>
</feature>
<feature type="compositionally biased region" description="Polar residues" evidence="1">
    <location>
        <begin position="128"/>
        <end position="143"/>
    </location>
</feature>
<reference evidence="2 3" key="1">
    <citation type="submission" date="2019-02" db="EMBL/GenBank/DDBJ databases">
        <title>Genome sequencing of the rare red list fungi Dentipellis fragilis.</title>
        <authorList>
            <person name="Buettner E."/>
            <person name="Kellner H."/>
        </authorList>
    </citation>
    <scope>NUCLEOTIDE SEQUENCE [LARGE SCALE GENOMIC DNA]</scope>
    <source>
        <strain evidence="2 3">DSM 105465</strain>
    </source>
</reference>
<feature type="region of interest" description="Disordered" evidence="1">
    <location>
        <begin position="151"/>
        <end position="170"/>
    </location>
</feature>